<feature type="transmembrane region" description="Helical" evidence="2">
    <location>
        <begin position="146"/>
        <end position="164"/>
    </location>
</feature>
<keyword evidence="4" id="KW-0378">Hydrolase</keyword>
<sequence length="364" mass="37921">MLDQPSDAADDRAPGRAASGAPEGADAAGSPAPASAPEAVTRAAEPETGAAAAVTRAAAADVDPMTIPAPPAAGEQPRDGARLFDRDAASGHTTALFDRDAAGEASTAPLVGGTGRVWHDTGREYRHVRRKDWRLGGRTVRRWREWLIAIALGSLGVGVLLGTLVESVWESPWAPLAATALLWLGMLVPIVWALSRSRPAGMLRIRAVDLLYAVVLGIALRIAQGWIELAAGGTGALPTSALVDGSLPQSWWITVALPAVTAAPVLEEFFFRAVVLIAVYTMLRRRFGGFAAGIVAVLASTALFVLVHTLTLSSTTDVVISLTLLGLVCSLLVAFTGRIWGAVLVHIVYNATWVALVAAGALLG</sequence>
<organism evidence="4 5">
    <name type="scientific">Microbacterium hominis</name>
    <dbReference type="NCBI Taxonomy" id="162426"/>
    <lineage>
        <taxon>Bacteria</taxon>
        <taxon>Bacillati</taxon>
        <taxon>Actinomycetota</taxon>
        <taxon>Actinomycetes</taxon>
        <taxon>Micrococcales</taxon>
        <taxon>Microbacteriaceae</taxon>
        <taxon>Microbacterium</taxon>
    </lineage>
</organism>
<evidence type="ECO:0000313" key="4">
    <source>
        <dbReference type="EMBL" id="QKJ20236.1"/>
    </source>
</evidence>
<evidence type="ECO:0000259" key="3">
    <source>
        <dbReference type="Pfam" id="PF02517"/>
    </source>
</evidence>
<gene>
    <name evidence="4" type="ORF">HQM25_13280</name>
</gene>
<dbReference type="GO" id="GO:0004175">
    <property type="term" value="F:endopeptidase activity"/>
    <property type="evidence" value="ECO:0007669"/>
    <property type="project" value="UniProtKB-ARBA"/>
</dbReference>
<keyword evidence="2" id="KW-1133">Transmembrane helix</keyword>
<keyword evidence="4" id="KW-0645">Protease</keyword>
<feature type="transmembrane region" description="Helical" evidence="2">
    <location>
        <begin position="207"/>
        <end position="227"/>
    </location>
</feature>
<dbReference type="GO" id="GO:0080120">
    <property type="term" value="P:CAAX-box protein maturation"/>
    <property type="evidence" value="ECO:0007669"/>
    <property type="project" value="UniProtKB-ARBA"/>
</dbReference>
<feature type="region of interest" description="Disordered" evidence="1">
    <location>
        <begin position="1"/>
        <end position="57"/>
    </location>
</feature>
<dbReference type="EMBL" id="CP054038">
    <property type="protein sequence ID" value="QKJ20236.1"/>
    <property type="molecule type" value="Genomic_DNA"/>
</dbReference>
<evidence type="ECO:0000313" key="5">
    <source>
        <dbReference type="Proteomes" id="UP000502498"/>
    </source>
</evidence>
<feature type="transmembrane region" description="Helical" evidence="2">
    <location>
        <begin position="287"/>
        <end position="306"/>
    </location>
</feature>
<dbReference type="AlphaFoldDB" id="A0A7D4QK52"/>
<dbReference type="GO" id="GO:0008237">
    <property type="term" value="F:metallopeptidase activity"/>
    <property type="evidence" value="ECO:0007669"/>
    <property type="project" value="UniProtKB-KW"/>
</dbReference>
<dbReference type="Proteomes" id="UP000502498">
    <property type="component" value="Chromosome"/>
</dbReference>
<reference evidence="4 5" key="1">
    <citation type="submission" date="2020-05" db="EMBL/GenBank/DDBJ databases">
        <title>Strain PA2F3 complete genome.</title>
        <authorList>
            <person name="Kim Y.-S."/>
            <person name="Kim S.-J."/>
            <person name="Jung H.-k."/>
            <person name="Kim S.-E."/>
            <person name="Kim K.-H."/>
        </authorList>
    </citation>
    <scope>NUCLEOTIDE SEQUENCE [LARGE SCALE GENOMIC DNA]</scope>
    <source>
        <strain evidence="4 5">PA2F3</strain>
    </source>
</reference>
<evidence type="ECO:0000256" key="1">
    <source>
        <dbReference type="SAM" id="MobiDB-lite"/>
    </source>
</evidence>
<feature type="compositionally biased region" description="Low complexity" evidence="1">
    <location>
        <begin position="15"/>
        <end position="39"/>
    </location>
</feature>
<keyword evidence="4" id="KW-0482">Metalloprotease</keyword>
<dbReference type="InterPro" id="IPR003675">
    <property type="entry name" value="Rce1/LyrA-like_dom"/>
</dbReference>
<feature type="transmembrane region" description="Helical" evidence="2">
    <location>
        <begin position="343"/>
        <end position="363"/>
    </location>
</feature>
<dbReference type="Pfam" id="PF02517">
    <property type="entry name" value="Rce1-like"/>
    <property type="match status" value="1"/>
</dbReference>
<name>A0A7D4QK52_9MICO</name>
<feature type="transmembrane region" description="Helical" evidence="2">
    <location>
        <begin position="251"/>
        <end position="280"/>
    </location>
</feature>
<accession>A0A7D4QK52</accession>
<feature type="transmembrane region" description="Helical" evidence="2">
    <location>
        <begin position="318"/>
        <end position="336"/>
    </location>
</feature>
<feature type="domain" description="CAAX prenyl protease 2/Lysostaphin resistance protein A-like" evidence="3">
    <location>
        <begin position="250"/>
        <end position="351"/>
    </location>
</feature>
<protein>
    <submittedName>
        <fullName evidence="4">CPBP family intramembrane metalloprotease</fullName>
    </submittedName>
</protein>
<evidence type="ECO:0000256" key="2">
    <source>
        <dbReference type="SAM" id="Phobius"/>
    </source>
</evidence>
<dbReference type="RefSeq" id="WP_172990672.1">
    <property type="nucleotide sequence ID" value="NZ_CP054038.1"/>
</dbReference>
<keyword evidence="2" id="KW-0812">Transmembrane</keyword>
<dbReference type="GO" id="GO:0006508">
    <property type="term" value="P:proteolysis"/>
    <property type="evidence" value="ECO:0007669"/>
    <property type="project" value="UniProtKB-KW"/>
</dbReference>
<feature type="transmembrane region" description="Helical" evidence="2">
    <location>
        <begin position="176"/>
        <end position="195"/>
    </location>
</feature>
<proteinExistence type="predicted"/>
<keyword evidence="2" id="KW-0472">Membrane</keyword>
<feature type="compositionally biased region" description="Low complexity" evidence="1">
    <location>
        <begin position="46"/>
        <end position="57"/>
    </location>
</feature>